<dbReference type="OrthoDB" id="4191848at2"/>
<organism evidence="3 4">
    <name type="scientific">Streptomyces pini</name>
    <dbReference type="NCBI Taxonomy" id="1520580"/>
    <lineage>
        <taxon>Bacteria</taxon>
        <taxon>Bacillati</taxon>
        <taxon>Actinomycetota</taxon>
        <taxon>Actinomycetes</taxon>
        <taxon>Kitasatosporales</taxon>
        <taxon>Streptomycetaceae</taxon>
        <taxon>Streptomyces</taxon>
    </lineage>
</organism>
<protein>
    <submittedName>
        <fullName evidence="3">Wax ester synthase-like Acyl-CoA acyltransferase domain-containing protein</fullName>
    </submittedName>
</protein>
<dbReference type="Proteomes" id="UP000198928">
    <property type="component" value="Unassembled WGS sequence"/>
</dbReference>
<dbReference type="UniPathway" id="UPA00282"/>
<name>A0A1I4DAT7_9ACTN</name>
<proteinExistence type="predicted"/>
<dbReference type="InterPro" id="IPR023213">
    <property type="entry name" value="CAT-like_dom_sf"/>
</dbReference>
<dbReference type="Pfam" id="PF03007">
    <property type="entry name" value="WS_DGAT_cat"/>
    <property type="match status" value="1"/>
</dbReference>
<gene>
    <name evidence="3" type="ORF">SAMN05192584_11013</name>
</gene>
<evidence type="ECO:0000313" key="3">
    <source>
        <dbReference type="EMBL" id="SFK89920.1"/>
    </source>
</evidence>
<dbReference type="GO" id="GO:0019432">
    <property type="term" value="P:triglyceride biosynthetic process"/>
    <property type="evidence" value="ECO:0007669"/>
    <property type="project" value="UniProtKB-UniPathway"/>
</dbReference>
<feature type="compositionally biased region" description="Low complexity" evidence="1">
    <location>
        <begin position="435"/>
        <end position="454"/>
    </location>
</feature>
<feature type="domain" description="O-acyltransferase WSD1-like N-terminal" evidence="2">
    <location>
        <begin position="24"/>
        <end position="172"/>
    </location>
</feature>
<dbReference type="Gene3D" id="3.30.559.10">
    <property type="entry name" value="Chloramphenicol acetyltransferase-like domain"/>
    <property type="match status" value="1"/>
</dbReference>
<reference evidence="4" key="1">
    <citation type="submission" date="2016-10" db="EMBL/GenBank/DDBJ databases">
        <authorList>
            <person name="Varghese N."/>
            <person name="Submissions S."/>
        </authorList>
    </citation>
    <scope>NUCLEOTIDE SEQUENCE [LARGE SCALE GENOMIC DNA]</scope>
    <source>
        <strain evidence="4">PL19</strain>
    </source>
</reference>
<accession>A0A1I4DAT7</accession>
<dbReference type="EMBL" id="FOSG01000010">
    <property type="protein sequence ID" value="SFK89920.1"/>
    <property type="molecule type" value="Genomic_DNA"/>
</dbReference>
<evidence type="ECO:0000256" key="1">
    <source>
        <dbReference type="SAM" id="MobiDB-lite"/>
    </source>
</evidence>
<keyword evidence="3" id="KW-0012">Acyltransferase</keyword>
<keyword evidence="4" id="KW-1185">Reference proteome</keyword>
<sequence length="473" mass="48705">METSTALSPVEEVHCGARGVPETVGMAALFTGEPPGADALRARVAERWGALPRLRRVLLPPAPPARLRGHRWLPLDRFDVRRHVTAVNTAVATADTADSSGGGDGAAFTALLGRLVTRALPAGLPPWRLTLVRGADRGRFAVVLTAHHALLDGRSLEILLSRLFDGTPGRGVRRGTGVRAVGALGAAGPDRPRPPAAPGAGSGRALPLPPGLRPRPDLAWTEVDADAVRAARRALPGLGATLNEVLLAAAAGALRTVHGDPDRWPGAPRPLYGSFPVDLRTPREDRMLGTAVSAVRVPLPVTAADPGERLAACRGALAAFGPLHGGADTVRRTVGAAALLGPWAVRLLASLSCSPGFCPVTCLAFGWPRGPWSLDGRPLERIVPLPPVLAPGAVCLALTDYAGAYTLTAVTHTLPGGARPLAGALTRELALLARPTGSAPGAPGGPAMSGPARMSRTGRFAGAIRGTRNGPPR</sequence>
<dbReference type="GO" id="GO:0004144">
    <property type="term" value="F:diacylglycerol O-acyltransferase activity"/>
    <property type="evidence" value="ECO:0007669"/>
    <property type="project" value="InterPro"/>
</dbReference>
<dbReference type="AlphaFoldDB" id="A0A1I4DAT7"/>
<dbReference type="InterPro" id="IPR004255">
    <property type="entry name" value="O-acyltransferase_WSD1_N"/>
</dbReference>
<evidence type="ECO:0000259" key="2">
    <source>
        <dbReference type="Pfam" id="PF03007"/>
    </source>
</evidence>
<feature type="region of interest" description="Disordered" evidence="1">
    <location>
        <begin position="183"/>
        <end position="210"/>
    </location>
</feature>
<keyword evidence="3" id="KW-0808">Transferase</keyword>
<feature type="region of interest" description="Disordered" evidence="1">
    <location>
        <begin position="435"/>
        <end position="473"/>
    </location>
</feature>
<dbReference type="SUPFAM" id="SSF52777">
    <property type="entry name" value="CoA-dependent acyltransferases"/>
    <property type="match status" value="2"/>
</dbReference>
<evidence type="ECO:0000313" key="4">
    <source>
        <dbReference type="Proteomes" id="UP000198928"/>
    </source>
</evidence>